<accession>A0ABX1TGN3</accession>
<dbReference type="Pfam" id="PF03364">
    <property type="entry name" value="Polyketide_cyc"/>
    <property type="match status" value="1"/>
</dbReference>
<dbReference type="SUPFAM" id="SSF55961">
    <property type="entry name" value="Bet v1-like"/>
    <property type="match status" value="1"/>
</dbReference>
<dbReference type="Gene3D" id="3.30.530.20">
    <property type="match status" value="1"/>
</dbReference>
<keyword evidence="5" id="KW-1185">Reference proteome</keyword>
<keyword evidence="2" id="KW-1277">Toxin-antitoxin system</keyword>
<dbReference type="InterPro" id="IPR044996">
    <property type="entry name" value="COQ10-like"/>
</dbReference>
<dbReference type="InterPro" id="IPR023393">
    <property type="entry name" value="START-like_dom_sf"/>
</dbReference>
<feature type="domain" description="Coenzyme Q-binding protein COQ10 START" evidence="3">
    <location>
        <begin position="12"/>
        <end position="136"/>
    </location>
</feature>
<sequence length="156" mass="17844">MFKTAHRESRVVAVSTERMFDLVADVERYPEFLPLMREARIVSRHASGYETEQVLMLGLLAYRFRTRTELEPPHAIAVTSADRNFRRFEIRWSLAPATEGGCRIDFSLDCEVRSLWFKPLGDVLVTQMALTTVNAFAARARRLEAGQALSVQRPRA</sequence>
<comment type="caution">
    <text evidence="4">The sequence shown here is derived from an EMBL/GenBank/DDBJ whole genome shotgun (WGS) entry which is preliminary data.</text>
</comment>
<dbReference type="RefSeq" id="WP_169247183.1">
    <property type="nucleotide sequence ID" value="NZ_SPMZ01000004.1"/>
</dbReference>
<evidence type="ECO:0000313" key="5">
    <source>
        <dbReference type="Proteomes" id="UP000760480"/>
    </source>
</evidence>
<proteinExistence type="inferred from homology"/>
<comment type="similarity">
    <text evidence="1">Belongs to the ribosome association toxin RatA family.</text>
</comment>
<dbReference type="InterPro" id="IPR005031">
    <property type="entry name" value="COQ10_START"/>
</dbReference>
<dbReference type="Proteomes" id="UP000760480">
    <property type="component" value="Unassembled WGS sequence"/>
</dbReference>
<evidence type="ECO:0000256" key="1">
    <source>
        <dbReference type="ARBA" id="ARBA00008918"/>
    </source>
</evidence>
<dbReference type="CDD" id="cd07813">
    <property type="entry name" value="COQ10p_like"/>
    <property type="match status" value="1"/>
</dbReference>
<dbReference type="EMBL" id="SPMZ01000004">
    <property type="protein sequence ID" value="NMQ17926.1"/>
    <property type="molecule type" value="Genomic_DNA"/>
</dbReference>
<reference evidence="4 5" key="1">
    <citation type="submission" date="2019-03" db="EMBL/GenBank/DDBJ databases">
        <title>Metabolic reconstructions from genomes of highly enriched 'Candidatus Accumulibacter' and 'Candidatus Competibacter' bioreactor populations.</title>
        <authorList>
            <person name="Annavajhala M.K."/>
            <person name="Welles L."/>
            <person name="Abbas B."/>
            <person name="Sorokin D."/>
            <person name="Park H."/>
            <person name="Van Loosdrecht M."/>
            <person name="Chandran K."/>
        </authorList>
    </citation>
    <scope>NUCLEOTIDE SEQUENCE [LARGE SCALE GENOMIC DNA]</scope>
    <source>
        <strain evidence="4 5">SBR_G</strain>
    </source>
</reference>
<evidence type="ECO:0000259" key="3">
    <source>
        <dbReference type="Pfam" id="PF03364"/>
    </source>
</evidence>
<evidence type="ECO:0000256" key="2">
    <source>
        <dbReference type="ARBA" id="ARBA00022649"/>
    </source>
</evidence>
<dbReference type="PANTHER" id="PTHR12901:SF10">
    <property type="entry name" value="COENZYME Q-BINDING PROTEIN COQ10, MITOCHONDRIAL"/>
    <property type="match status" value="1"/>
</dbReference>
<protein>
    <submittedName>
        <fullName evidence="4">Type II toxin-antitoxin system RatA family toxin</fullName>
    </submittedName>
</protein>
<name>A0ABX1TGN3_9GAMM</name>
<evidence type="ECO:0000313" key="4">
    <source>
        <dbReference type="EMBL" id="NMQ17926.1"/>
    </source>
</evidence>
<organism evidence="4 5">
    <name type="scientific">Candidatus Competibacter phosphatis</name>
    <dbReference type="NCBI Taxonomy" id="221280"/>
    <lineage>
        <taxon>Bacteria</taxon>
        <taxon>Pseudomonadati</taxon>
        <taxon>Pseudomonadota</taxon>
        <taxon>Gammaproteobacteria</taxon>
        <taxon>Candidatus Competibacteraceae</taxon>
        <taxon>Candidatus Competibacter</taxon>
    </lineage>
</organism>
<gene>
    <name evidence="4" type="ORF">E4P82_01145</name>
</gene>
<dbReference type="PANTHER" id="PTHR12901">
    <property type="entry name" value="SPERM PROTEIN HOMOLOG"/>
    <property type="match status" value="1"/>
</dbReference>